<evidence type="ECO:0000313" key="8">
    <source>
        <dbReference type="Proteomes" id="UP000708208"/>
    </source>
</evidence>
<gene>
    <name evidence="7" type="ORF">AFUS01_LOCUS2026</name>
</gene>
<evidence type="ECO:0000256" key="4">
    <source>
        <dbReference type="PROSITE-ProRule" id="PRU00134"/>
    </source>
</evidence>
<dbReference type="PANTHER" id="PTHR46455">
    <property type="entry name" value="SET AND MYND DOMAIN CONTAINING, ARTHROPOD-SPECIFIC, MEMBER 4, ISOFORM A"/>
    <property type="match status" value="1"/>
</dbReference>
<organism evidence="7 8">
    <name type="scientific">Allacma fusca</name>
    <dbReference type="NCBI Taxonomy" id="39272"/>
    <lineage>
        <taxon>Eukaryota</taxon>
        <taxon>Metazoa</taxon>
        <taxon>Ecdysozoa</taxon>
        <taxon>Arthropoda</taxon>
        <taxon>Hexapoda</taxon>
        <taxon>Collembola</taxon>
        <taxon>Symphypleona</taxon>
        <taxon>Sminthuridae</taxon>
        <taxon>Allacma</taxon>
    </lineage>
</organism>
<dbReference type="PANTHER" id="PTHR46455:SF1">
    <property type="entry name" value="SET AND MYND DOMAIN CONTAINING, ARTHROPOD-SPECIFIC, MEMBER 2"/>
    <property type="match status" value="1"/>
</dbReference>
<dbReference type="EMBL" id="CAJVCH010011373">
    <property type="protein sequence ID" value="CAG7670284.1"/>
    <property type="molecule type" value="Genomic_DNA"/>
</dbReference>
<proteinExistence type="predicted"/>
<evidence type="ECO:0000256" key="2">
    <source>
        <dbReference type="ARBA" id="ARBA00022771"/>
    </source>
</evidence>
<dbReference type="Pfam" id="PF01753">
    <property type="entry name" value="zf-MYND"/>
    <property type="match status" value="1"/>
</dbReference>
<feature type="domain" description="MYND-type" evidence="6">
    <location>
        <begin position="18"/>
        <end position="54"/>
    </location>
</feature>
<evidence type="ECO:0000313" key="7">
    <source>
        <dbReference type="EMBL" id="CAG7670284.1"/>
    </source>
</evidence>
<evidence type="ECO:0000256" key="3">
    <source>
        <dbReference type="ARBA" id="ARBA00022833"/>
    </source>
</evidence>
<keyword evidence="1" id="KW-0479">Metal-binding</keyword>
<keyword evidence="2 4" id="KW-0863">Zinc-finger</keyword>
<keyword evidence="3" id="KW-0862">Zinc</keyword>
<feature type="region of interest" description="Disordered" evidence="5">
    <location>
        <begin position="270"/>
        <end position="294"/>
    </location>
</feature>
<dbReference type="Proteomes" id="UP000708208">
    <property type="component" value="Unassembled WGS sequence"/>
</dbReference>
<protein>
    <recommendedName>
        <fullName evidence="6">MYND-type domain-containing protein</fullName>
    </recommendedName>
</protein>
<reference evidence="7" key="1">
    <citation type="submission" date="2021-06" db="EMBL/GenBank/DDBJ databases">
        <authorList>
            <person name="Hodson N. C."/>
            <person name="Mongue J. A."/>
            <person name="Jaron S. K."/>
        </authorList>
    </citation>
    <scope>NUCLEOTIDE SEQUENCE</scope>
</reference>
<dbReference type="InterPro" id="IPR002893">
    <property type="entry name" value="Znf_MYND"/>
</dbReference>
<comment type="caution">
    <text evidence="7">The sequence shown here is derived from an EMBL/GenBank/DDBJ whole genome shotgun (WGS) entry which is preliminary data.</text>
</comment>
<dbReference type="InterPro" id="IPR053010">
    <property type="entry name" value="SET_SmydA-8"/>
</dbReference>
<sequence length="294" mass="33405">MYNHYFETDFFLIQENKCPICKESAIRKCSACHLVSYCSPAHQQQHWKTHRKNCTSFVVKVDLELGHGFYASRNLKAGDIILIEKAAVQSPGWNQPRFSTVPFCVTCGMLLTMQSTKMCSKCRWPVCSQDCEEFSIHADNECKIFSAQKIPYPPPAPIAAQFRRVGFLWLVKSLCFQLLHLDICLSPNRAHLQLKLSTALNDQIPELCTLGNHEEERTHLQVQVSTALDEQIRELNTFEKEEEAISKLIQIMALQREAFQFFQTKLPNANGSNSKDDTLKHSKKDPAGGKRAGA</sequence>
<dbReference type="AlphaFoldDB" id="A0A8J2NRR5"/>
<name>A0A8J2NRR5_9HEXA</name>
<dbReference type="PROSITE" id="PS50865">
    <property type="entry name" value="ZF_MYND_2"/>
    <property type="match status" value="1"/>
</dbReference>
<accession>A0A8J2NRR5</accession>
<dbReference type="GO" id="GO:0008270">
    <property type="term" value="F:zinc ion binding"/>
    <property type="evidence" value="ECO:0007669"/>
    <property type="project" value="UniProtKB-KW"/>
</dbReference>
<evidence type="ECO:0000256" key="5">
    <source>
        <dbReference type="SAM" id="MobiDB-lite"/>
    </source>
</evidence>
<dbReference type="PROSITE" id="PS01360">
    <property type="entry name" value="ZF_MYND_1"/>
    <property type="match status" value="1"/>
</dbReference>
<evidence type="ECO:0000259" key="6">
    <source>
        <dbReference type="PROSITE" id="PS50865"/>
    </source>
</evidence>
<keyword evidence="8" id="KW-1185">Reference proteome</keyword>
<dbReference type="OrthoDB" id="432970at2759"/>
<evidence type="ECO:0000256" key="1">
    <source>
        <dbReference type="ARBA" id="ARBA00022723"/>
    </source>
</evidence>
<feature type="compositionally biased region" description="Basic and acidic residues" evidence="5">
    <location>
        <begin position="274"/>
        <end position="288"/>
    </location>
</feature>